<feature type="non-terminal residue" evidence="3">
    <location>
        <position position="152"/>
    </location>
</feature>
<organism evidence="3 4">
    <name type="scientific">Anguilla anguilla</name>
    <name type="common">European freshwater eel</name>
    <name type="synonym">Muraena anguilla</name>
    <dbReference type="NCBI Taxonomy" id="7936"/>
    <lineage>
        <taxon>Eukaryota</taxon>
        <taxon>Metazoa</taxon>
        <taxon>Chordata</taxon>
        <taxon>Craniata</taxon>
        <taxon>Vertebrata</taxon>
        <taxon>Euteleostomi</taxon>
        <taxon>Actinopterygii</taxon>
        <taxon>Neopterygii</taxon>
        <taxon>Teleostei</taxon>
        <taxon>Anguilliformes</taxon>
        <taxon>Anguillidae</taxon>
        <taxon>Anguilla</taxon>
    </lineage>
</organism>
<accession>A0A9D3LP34</accession>
<evidence type="ECO:0000256" key="1">
    <source>
        <dbReference type="SAM" id="MobiDB-lite"/>
    </source>
</evidence>
<comment type="caution">
    <text evidence="3">The sequence shown here is derived from an EMBL/GenBank/DDBJ whole genome shotgun (WGS) entry which is preliminary data.</text>
</comment>
<feature type="compositionally biased region" description="Acidic residues" evidence="1">
    <location>
        <begin position="62"/>
        <end position="71"/>
    </location>
</feature>
<evidence type="ECO:0000256" key="2">
    <source>
        <dbReference type="SAM" id="SignalP"/>
    </source>
</evidence>
<evidence type="ECO:0000313" key="3">
    <source>
        <dbReference type="EMBL" id="KAG5833034.1"/>
    </source>
</evidence>
<protein>
    <submittedName>
        <fullName evidence="3">Uncharacterized protein</fullName>
    </submittedName>
</protein>
<feature type="region of interest" description="Disordered" evidence="1">
    <location>
        <begin position="55"/>
        <end position="89"/>
    </location>
</feature>
<proteinExistence type="predicted"/>
<gene>
    <name evidence="3" type="ORF">ANANG_G00297570</name>
</gene>
<feature type="signal peptide" evidence="2">
    <location>
        <begin position="1"/>
        <end position="18"/>
    </location>
</feature>
<reference evidence="3" key="1">
    <citation type="submission" date="2021-01" db="EMBL/GenBank/DDBJ databases">
        <title>A chromosome-scale assembly of European eel, Anguilla anguilla.</title>
        <authorList>
            <person name="Henkel C."/>
            <person name="Jong-Raadsen S.A."/>
            <person name="Dufour S."/>
            <person name="Weltzien F.-A."/>
            <person name="Palstra A.P."/>
            <person name="Pelster B."/>
            <person name="Spaink H.P."/>
            <person name="Van Den Thillart G.E."/>
            <person name="Jansen H."/>
            <person name="Zahm M."/>
            <person name="Klopp C."/>
            <person name="Cedric C."/>
            <person name="Louis A."/>
            <person name="Berthelot C."/>
            <person name="Parey E."/>
            <person name="Roest Crollius H."/>
            <person name="Montfort J."/>
            <person name="Robinson-Rechavi M."/>
            <person name="Bucao C."/>
            <person name="Bouchez O."/>
            <person name="Gislard M."/>
            <person name="Lluch J."/>
            <person name="Milhes M."/>
            <person name="Lampietro C."/>
            <person name="Lopez Roques C."/>
            <person name="Donnadieu C."/>
            <person name="Braasch I."/>
            <person name="Desvignes T."/>
            <person name="Postlethwait J."/>
            <person name="Bobe J."/>
            <person name="Guiguen Y."/>
            <person name="Dirks R."/>
        </authorList>
    </citation>
    <scope>NUCLEOTIDE SEQUENCE</scope>
    <source>
        <strain evidence="3">Tag_6206</strain>
        <tissue evidence="3">Liver</tissue>
    </source>
</reference>
<dbReference type="Proteomes" id="UP001044222">
    <property type="component" value="Chromosome 17"/>
</dbReference>
<dbReference type="AlphaFoldDB" id="A0A9D3LP34"/>
<keyword evidence="4" id="KW-1185">Reference proteome</keyword>
<dbReference type="EMBL" id="JAFIRN010000017">
    <property type="protein sequence ID" value="KAG5833034.1"/>
    <property type="molecule type" value="Genomic_DNA"/>
</dbReference>
<feature type="chain" id="PRO_5038514919" evidence="2">
    <location>
        <begin position="19"/>
        <end position="152"/>
    </location>
</feature>
<feature type="compositionally biased region" description="Low complexity" evidence="1">
    <location>
        <begin position="72"/>
        <end position="84"/>
    </location>
</feature>
<sequence length="152" mass="16112">ACVCVCVCVCACESACVCVCVCVCACECVCVCVCTHVCVHMCLALTEYTWEAGVNPRKSPHEEEEDEEDGSGLESVSPSPWLLFSPPPTGGDVTPSAPFFSSATWASAWKCLVEVGTLAGSEDFMLHLHSQGSCVRAEEKKAELRSAQPVTG</sequence>
<keyword evidence="2" id="KW-0732">Signal</keyword>
<name>A0A9D3LP34_ANGAN</name>
<evidence type="ECO:0000313" key="4">
    <source>
        <dbReference type="Proteomes" id="UP001044222"/>
    </source>
</evidence>